<protein>
    <submittedName>
        <fullName evidence="3">Uncharacterized protein</fullName>
    </submittedName>
</protein>
<feature type="region of interest" description="Disordered" evidence="1">
    <location>
        <begin position="287"/>
        <end position="330"/>
    </location>
</feature>
<evidence type="ECO:0000256" key="1">
    <source>
        <dbReference type="SAM" id="MobiDB-lite"/>
    </source>
</evidence>
<keyword evidence="2" id="KW-0472">Membrane</keyword>
<proteinExistence type="predicted"/>
<keyword evidence="4" id="KW-1185">Reference proteome</keyword>
<dbReference type="PROSITE" id="PS51257">
    <property type="entry name" value="PROKAR_LIPOPROTEIN"/>
    <property type="match status" value="1"/>
</dbReference>
<evidence type="ECO:0000256" key="2">
    <source>
        <dbReference type="SAM" id="Phobius"/>
    </source>
</evidence>
<feature type="region of interest" description="Disordered" evidence="1">
    <location>
        <begin position="159"/>
        <end position="226"/>
    </location>
</feature>
<sequence length="387" mass="38163">MLGRCLRLRLSLRLLPQIVLLQLYCSSISCCLCLSSSSAFFAAAVAFFPFFFFAPPAVVGVSTSTGVPGAVPAADAKAETAGIDTGGTFVSIFGGAAFPAATAVAAASTAEASRPGAASCSCADGLSGLRGPPCFVFCADVVRLIAGDPRTDATRLPMLLAMPPKPHPPSGSATGGGGSSKNPPGIPLAAAAAAPPAPSSLGLCAGASPKIDTGAPATEPSSSPKIETGLSEAAVPAIPAPRSAIPSPTPIPGVPNASFGSSPKTDMLWGGVRVPKTAEADDAAREMTGASGGGVSWRADGSAGVSVGAESRRTTGDAGAGDASGLMWRGRGDGAGASTYSRPGVWGRLREETAGEPGTGSEGAMLFLLLFVDLVSLGGAAEDTLFL</sequence>
<keyword evidence="2" id="KW-0812">Transmembrane</keyword>
<evidence type="ECO:0000313" key="3">
    <source>
        <dbReference type="EMBL" id="KAF6754588.1"/>
    </source>
</evidence>
<dbReference type="AlphaFoldDB" id="A0A8H6HWN2"/>
<keyword evidence="2" id="KW-1133">Transmembrane helix</keyword>
<gene>
    <name evidence="3" type="ORF">DFP72DRAFT_374470</name>
</gene>
<reference evidence="3 4" key="1">
    <citation type="submission" date="2020-07" db="EMBL/GenBank/DDBJ databases">
        <title>Comparative genomics of pyrophilous fungi reveals a link between fire events and developmental genes.</title>
        <authorList>
            <consortium name="DOE Joint Genome Institute"/>
            <person name="Steindorff A.S."/>
            <person name="Carver A."/>
            <person name="Calhoun S."/>
            <person name="Stillman K."/>
            <person name="Liu H."/>
            <person name="Lipzen A."/>
            <person name="Pangilinan J."/>
            <person name="Labutti K."/>
            <person name="Bruns T.D."/>
            <person name="Grigoriev I.V."/>
        </authorList>
    </citation>
    <scope>NUCLEOTIDE SEQUENCE [LARGE SCALE GENOMIC DNA]</scope>
    <source>
        <strain evidence="3 4">CBS 144469</strain>
    </source>
</reference>
<accession>A0A8H6HWN2</accession>
<dbReference type="EMBL" id="JACGCI010000034">
    <property type="protein sequence ID" value="KAF6754588.1"/>
    <property type="molecule type" value="Genomic_DNA"/>
</dbReference>
<evidence type="ECO:0000313" key="4">
    <source>
        <dbReference type="Proteomes" id="UP000521943"/>
    </source>
</evidence>
<name>A0A8H6HWN2_9AGAR</name>
<dbReference type="Proteomes" id="UP000521943">
    <property type="component" value="Unassembled WGS sequence"/>
</dbReference>
<organism evidence="3 4">
    <name type="scientific">Ephemerocybe angulata</name>
    <dbReference type="NCBI Taxonomy" id="980116"/>
    <lineage>
        <taxon>Eukaryota</taxon>
        <taxon>Fungi</taxon>
        <taxon>Dikarya</taxon>
        <taxon>Basidiomycota</taxon>
        <taxon>Agaricomycotina</taxon>
        <taxon>Agaricomycetes</taxon>
        <taxon>Agaricomycetidae</taxon>
        <taxon>Agaricales</taxon>
        <taxon>Agaricineae</taxon>
        <taxon>Psathyrellaceae</taxon>
        <taxon>Ephemerocybe</taxon>
    </lineage>
</organism>
<feature type="transmembrane region" description="Helical" evidence="2">
    <location>
        <begin position="21"/>
        <end position="54"/>
    </location>
</feature>
<comment type="caution">
    <text evidence="3">The sequence shown here is derived from an EMBL/GenBank/DDBJ whole genome shotgun (WGS) entry which is preliminary data.</text>
</comment>